<dbReference type="SMART" id="SM00289">
    <property type="entry name" value="WR1"/>
    <property type="match status" value="3"/>
</dbReference>
<proteinExistence type="predicted"/>
<dbReference type="Proteomes" id="UP000184356">
    <property type="component" value="Unassembled WGS sequence"/>
</dbReference>
<evidence type="ECO:0000256" key="1">
    <source>
        <dbReference type="SAM" id="MobiDB-lite"/>
    </source>
</evidence>
<keyword evidence="4" id="KW-1185">Reference proteome</keyword>
<feature type="signal peptide" evidence="2">
    <location>
        <begin position="1"/>
        <end position="18"/>
    </location>
</feature>
<evidence type="ECO:0000256" key="2">
    <source>
        <dbReference type="SAM" id="SignalP"/>
    </source>
</evidence>
<evidence type="ECO:0000313" key="4">
    <source>
        <dbReference type="Proteomes" id="UP000184356"/>
    </source>
</evidence>
<dbReference type="GeneID" id="63768147"/>
<reference evidence="4" key="1">
    <citation type="journal article" date="2017" name="Genome Biol.">
        <title>Comparative genomics reveals high biological diversity and specific adaptations in the industrially and medically important fungal genus Aspergillus.</title>
        <authorList>
            <person name="de Vries R.P."/>
            <person name="Riley R."/>
            <person name="Wiebenga A."/>
            <person name="Aguilar-Osorio G."/>
            <person name="Amillis S."/>
            <person name="Uchima C.A."/>
            <person name="Anderluh G."/>
            <person name="Asadollahi M."/>
            <person name="Askin M."/>
            <person name="Barry K."/>
            <person name="Battaglia E."/>
            <person name="Bayram O."/>
            <person name="Benocci T."/>
            <person name="Braus-Stromeyer S.A."/>
            <person name="Caldana C."/>
            <person name="Canovas D."/>
            <person name="Cerqueira G.C."/>
            <person name="Chen F."/>
            <person name="Chen W."/>
            <person name="Choi C."/>
            <person name="Clum A."/>
            <person name="Dos Santos R.A."/>
            <person name="Damasio A.R."/>
            <person name="Diallinas G."/>
            <person name="Emri T."/>
            <person name="Fekete E."/>
            <person name="Flipphi M."/>
            <person name="Freyberg S."/>
            <person name="Gallo A."/>
            <person name="Gournas C."/>
            <person name="Habgood R."/>
            <person name="Hainaut M."/>
            <person name="Harispe M.L."/>
            <person name="Henrissat B."/>
            <person name="Hilden K.S."/>
            <person name="Hope R."/>
            <person name="Hossain A."/>
            <person name="Karabika E."/>
            <person name="Karaffa L."/>
            <person name="Karanyi Z."/>
            <person name="Krasevec N."/>
            <person name="Kuo A."/>
            <person name="Kusch H."/>
            <person name="LaButti K."/>
            <person name="Lagendijk E.L."/>
            <person name="Lapidus A."/>
            <person name="Levasseur A."/>
            <person name="Lindquist E."/>
            <person name="Lipzen A."/>
            <person name="Logrieco A.F."/>
            <person name="MacCabe A."/>
            <person name="Maekelae M.R."/>
            <person name="Malavazi I."/>
            <person name="Melin P."/>
            <person name="Meyer V."/>
            <person name="Mielnichuk N."/>
            <person name="Miskei M."/>
            <person name="Molnar A.P."/>
            <person name="Mule G."/>
            <person name="Ngan C.Y."/>
            <person name="Orejas M."/>
            <person name="Orosz E."/>
            <person name="Ouedraogo J.P."/>
            <person name="Overkamp K.M."/>
            <person name="Park H.-S."/>
            <person name="Perrone G."/>
            <person name="Piumi F."/>
            <person name="Punt P.J."/>
            <person name="Ram A.F."/>
            <person name="Ramon A."/>
            <person name="Rauscher S."/>
            <person name="Record E."/>
            <person name="Riano-Pachon D.M."/>
            <person name="Robert V."/>
            <person name="Roehrig J."/>
            <person name="Ruller R."/>
            <person name="Salamov A."/>
            <person name="Salih N.S."/>
            <person name="Samson R.A."/>
            <person name="Sandor E."/>
            <person name="Sanguinetti M."/>
            <person name="Schuetze T."/>
            <person name="Sepcic K."/>
            <person name="Shelest E."/>
            <person name="Sherlock G."/>
            <person name="Sophianopoulou V."/>
            <person name="Squina F.M."/>
            <person name="Sun H."/>
            <person name="Susca A."/>
            <person name="Todd R.B."/>
            <person name="Tsang A."/>
            <person name="Unkles S.E."/>
            <person name="van de Wiele N."/>
            <person name="van Rossen-Uffink D."/>
            <person name="Oliveira J.V."/>
            <person name="Vesth T.C."/>
            <person name="Visser J."/>
            <person name="Yu J.-H."/>
            <person name="Zhou M."/>
            <person name="Andersen M.R."/>
            <person name="Archer D.B."/>
            <person name="Baker S.E."/>
            <person name="Benoit I."/>
            <person name="Brakhage A.A."/>
            <person name="Braus G.H."/>
            <person name="Fischer R."/>
            <person name="Frisvad J.C."/>
            <person name="Goldman G.H."/>
            <person name="Houbraken J."/>
            <person name="Oakley B."/>
            <person name="Pocsi I."/>
            <person name="Scazzocchio C."/>
            <person name="Seiboth B."/>
            <person name="vanKuyk P.A."/>
            <person name="Wortman J."/>
            <person name="Dyer P.S."/>
            <person name="Grigoriev I.V."/>
        </authorList>
    </citation>
    <scope>NUCLEOTIDE SEQUENCE [LARGE SCALE GENOMIC DNA]</scope>
    <source>
        <strain evidence="4">CBS 593.65</strain>
    </source>
</reference>
<dbReference type="OrthoDB" id="10400133at2759"/>
<protein>
    <submittedName>
        <fullName evidence="3">Uncharacterized protein</fullName>
    </submittedName>
</protein>
<evidence type="ECO:0000313" key="3">
    <source>
        <dbReference type="EMBL" id="OJJ59965.1"/>
    </source>
</evidence>
<dbReference type="AlphaFoldDB" id="A0A1L9TKM3"/>
<name>A0A1L9TKM3_9EURO</name>
<dbReference type="EMBL" id="KV878585">
    <property type="protein sequence ID" value="OJJ59965.1"/>
    <property type="molecule type" value="Genomic_DNA"/>
</dbReference>
<gene>
    <name evidence="3" type="ORF">ASPSYDRAFT_88856</name>
</gene>
<dbReference type="InterPro" id="IPR006150">
    <property type="entry name" value="Cys_repeat_1"/>
</dbReference>
<keyword evidence="2" id="KW-0732">Signal</keyword>
<sequence length="365" mass="39483">MHVSHLAYVAIMVTGVIAAPGVASRDAKASLPRPIGGRWNTVNPIVGGIGGGIRPARVNGGPNIVGGQPSTVNEDDSDGFPENERRGDVGYNDHCNKDDDCVVGSFCIESKCSVGRDLANEGEQCTRHEDCAIGSFCVGNRCSVGRDFECTQDTDCVVGSFCVNNQCSVGRDFEHAAEDCIRDGDCGVGSFCVNRKCSVGRDFECTQNEDCVVGSFCIENKCSVGRDLEDNREPECNTHEDCPAGSFSTNYRCSVSRKAVRDLGDFLGECNSHEDCGVGSFCVSHWCTVARKLADGSMNLAARDVVAEDDDYWYLEARAAVDVLDELSGRNEKRKPKNKCPKKCGNGKHCCYEHFCQPPNCLGEF</sequence>
<feature type="chain" id="PRO_5012883086" evidence="2">
    <location>
        <begin position="19"/>
        <end position="365"/>
    </location>
</feature>
<accession>A0A1L9TKM3</accession>
<feature type="region of interest" description="Disordered" evidence="1">
    <location>
        <begin position="62"/>
        <end position="84"/>
    </location>
</feature>
<dbReference type="RefSeq" id="XP_040703771.1">
    <property type="nucleotide sequence ID" value="XM_040852074.1"/>
</dbReference>
<organism evidence="3 4">
    <name type="scientific">Aspergillus sydowii CBS 593.65</name>
    <dbReference type="NCBI Taxonomy" id="1036612"/>
    <lineage>
        <taxon>Eukaryota</taxon>
        <taxon>Fungi</taxon>
        <taxon>Dikarya</taxon>
        <taxon>Ascomycota</taxon>
        <taxon>Pezizomycotina</taxon>
        <taxon>Eurotiomycetes</taxon>
        <taxon>Eurotiomycetidae</taxon>
        <taxon>Eurotiales</taxon>
        <taxon>Aspergillaceae</taxon>
        <taxon>Aspergillus</taxon>
        <taxon>Aspergillus subgen. Nidulantes</taxon>
    </lineage>
</organism>
<dbReference type="VEuPathDB" id="FungiDB:ASPSYDRAFT_88856"/>